<reference evidence="2 3" key="1">
    <citation type="submission" date="2023-09" db="EMBL/GenBank/DDBJ databases">
        <title>Streptomyces sp. nov.: A antagonism against Alternaria gaisen Producing Streptochlin, Isolated from Tamarix root soil.</title>
        <authorList>
            <person name="Chen Y."/>
        </authorList>
    </citation>
    <scope>NUCLEOTIDE SEQUENCE [LARGE SCALE GENOMIC DNA]</scope>
    <source>
        <strain evidence="2 3">TRM76323</strain>
    </source>
</reference>
<gene>
    <name evidence="2" type="ORF">RND61_11030</name>
</gene>
<feature type="region of interest" description="Disordered" evidence="1">
    <location>
        <begin position="1"/>
        <end position="79"/>
    </location>
</feature>
<evidence type="ECO:0000313" key="3">
    <source>
        <dbReference type="Proteomes" id="UP001250181"/>
    </source>
</evidence>
<comment type="caution">
    <text evidence="2">The sequence shown here is derived from an EMBL/GenBank/DDBJ whole genome shotgun (WGS) entry which is preliminary data.</text>
</comment>
<name>A0ABU3QJN3_9ACTN</name>
<protein>
    <submittedName>
        <fullName evidence="2">Uncharacterized protein</fullName>
    </submittedName>
</protein>
<evidence type="ECO:0000256" key="1">
    <source>
        <dbReference type="SAM" id="MobiDB-lite"/>
    </source>
</evidence>
<proteinExistence type="predicted"/>
<feature type="compositionally biased region" description="Basic and acidic residues" evidence="1">
    <location>
        <begin position="40"/>
        <end position="70"/>
    </location>
</feature>
<evidence type="ECO:0000313" key="2">
    <source>
        <dbReference type="EMBL" id="MDT9682597.1"/>
    </source>
</evidence>
<sequence>MTTRHVTRTRARASRIGVRPADEVESAYRALAAGATRGSARRDPADGPARAPDREASRDAERKPVREGRPEPSGAVSEGAADAYRWALAREGHGPVTGVPTREVPDLWRLTAEADAAAVLLDDPACPPENRAYVRGVHDALAWLCGQSDEHAV</sequence>
<dbReference type="Proteomes" id="UP001250181">
    <property type="component" value="Unassembled WGS sequence"/>
</dbReference>
<accession>A0ABU3QJN3</accession>
<organism evidence="2 3">
    <name type="scientific">Streptomyces tamarix</name>
    <dbReference type="NCBI Taxonomy" id="3078565"/>
    <lineage>
        <taxon>Bacteria</taxon>
        <taxon>Bacillati</taxon>
        <taxon>Actinomycetota</taxon>
        <taxon>Actinomycetes</taxon>
        <taxon>Kitasatosporales</taxon>
        <taxon>Streptomycetaceae</taxon>
        <taxon>Streptomyces</taxon>
    </lineage>
</organism>
<dbReference type="RefSeq" id="WP_315877675.1">
    <property type="nucleotide sequence ID" value="NZ_JAWCTQ010000010.1"/>
</dbReference>
<feature type="compositionally biased region" description="Basic residues" evidence="1">
    <location>
        <begin position="1"/>
        <end position="13"/>
    </location>
</feature>
<keyword evidence="3" id="KW-1185">Reference proteome</keyword>
<dbReference type="EMBL" id="JAWCTQ010000010">
    <property type="protein sequence ID" value="MDT9682597.1"/>
    <property type="molecule type" value="Genomic_DNA"/>
</dbReference>